<evidence type="ECO:0000259" key="2">
    <source>
        <dbReference type="Pfam" id="PF20150"/>
    </source>
</evidence>
<organism evidence="3 4">
    <name type="scientific">Phialocephala subalpina</name>
    <dbReference type="NCBI Taxonomy" id="576137"/>
    <lineage>
        <taxon>Eukaryota</taxon>
        <taxon>Fungi</taxon>
        <taxon>Dikarya</taxon>
        <taxon>Ascomycota</taxon>
        <taxon>Pezizomycotina</taxon>
        <taxon>Leotiomycetes</taxon>
        <taxon>Helotiales</taxon>
        <taxon>Mollisiaceae</taxon>
        <taxon>Phialocephala</taxon>
        <taxon>Phialocephala fortinii species complex</taxon>
    </lineage>
</organism>
<keyword evidence="4" id="KW-1185">Reference proteome</keyword>
<feature type="domain" description="2EXR" evidence="2">
    <location>
        <begin position="192"/>
        <end position="295"/>
    </location>
</feature>
<dbReference type="AlphaFoldDB" id="A0A1L7XQ27"/>
<dbReference type="PANTHER" id="PTHR35910">
    <property type="entry name" value="2EXR DOMAIN-CONTAINING PROTEIN"/>
    <property type="match status" value="1"/>
</dbReference>
<dbReference type="EMBL" id="FJOG01000042">
    <property type="protein sequence ID" value="CZR67146.1"/>
    <property type="molecule type" value="Genomic_DNA"/>
</dbReference>
<proteinExistence type="predicted"/>
<dbReference type="Pfam" id="PF20150">
    <property type="entry name" value="2EXR"/>
    <property type="match status" value="1"/>
</dbReference>
<dbReference type="InterPro" id="IPR045518">
    <property type="entry name" value="2EXR"/>
</dbReference>
<gene>
    <name evidence="3" type="ORF">PAC_17045</name>
</gene>
<evidence type="ECO:0000313" key="4">
    <source>
        <dbReference type="Proteomes" id="UP000184330"/>
    </source>
</evidence>
<dbReference type="PANTHER" id="PTHR35910:SF6">
    <property type="entry name" value="2EXR DOMAIN-CONTAINING PROTEIN"/>
    <property type="match status" value="1"/>
</dbReference>
<feature type="compositionally biased region" description="Polar residues" evidence="1">
    <location>
        <begin position="43"/>
        <end position="53"/>
    </location>
</feature>
<evidence type="ECO:0000313" key="3">
    <source>
        <dbReference type="EMBL" id="CZR67146.1"/>
    </source>
</evidence>
<reference evidence="3 4" key="1">
    <citation type="submission" date="2016-03" db="EMBL/GenBank/DDBJ databases">
        <authorList>
            <person name="Ploux O."/>
        </authorList>
    </citation>
    <scope>NUCLEOTIDE SEQUENCE [LARGE SCALE GENOMIC DNA]</scope>
    <source>
        <strain evidence="3 4">UAMH 11012</strain>
    </source>
</reference>
<feature type="region of interest" description="Disordered" evidence="1">
    <location>
        <begin position="18"/>
        <end position="145"/>
    </location>
</feature>
<evidence type="ECO:0000256" key="1">
    <source>
        <dbReference type="SAM" id="MobiDB-lite"/>
    </source>
</evidence>
<feature type="compositionally biased region" description="Low complexity" evidence="1">
    <location>
        <begin position="124"/>
        <end position="133"/>
    </location>
</feature>
<sequence length="414" mass="46257">MGDTTRCLSQNCTDIAPQASMHHTAHSSEHPPAPFAMEKAALSSAQDRTSIAPPSSMDFAPRFSQGVPASLDLSARATSTSISIGRKGGKKGRRTKTAATPRSEKATGLPQDSSTLHRKEKTSEASSSQASGSVVPKTSDDTLEDIEEEKDRWEELRRTFEGYTEKGGSEDNDFDEISTMFNKVRLSDFDKFKKFPDLPVELRLKIWFRALPEARVIELERSKFRTWHCPRGSPALKCSLLLVNTESRQVFLKYYKKIVRPLPSVPALLAHGCCPNRPSRPCCPTGYYCPEIDTIYIGPSSRIGEKSICFESDVKSLAFHPLDTLLYSQNQEMKASLASRKSVVENEARLLPFEVQIKVVKRKSAYPGRDMVEVRKSLPEFDWNKPEMTSTGWYSTPGFVTPYGGYTSPYWSAS</sequence>
<feature type="compositionally biased region" description="Basic residues" evidence="1">
    <location>
        <begin position="87"/>
        <end position="96"/>
    </location>
</feature>
<dbReference type="Proteomes" id="UP000184330">
    <property type="component" value="Unassembled WGS sequence"/>
</dbReference>
<dbReference type="OrthoDB" id="3540592at2759"/>
<accession>A0A1L7XQ27</accession>
<protein>
    <recommendedName>
        <fullName evidence="2">2EXR domain-containing protein</fullName>
    </recommendedName>
</protein>
<name>A0A1L7XQ27_9HELO</name>